<dbReference type="EMBL" id="RIAR02000001">
    <property type="protein sequence ID" value="NSL85556.1"/>
    <property type="molecule type" value="Genomic_DNA"/>
</dbReference>
<evidence type="ECO:0000313" key="2">
    <source>
        <dbReference type="EMBL" id="NSL85556.1"/>
    </source>
</evidence>
<comment type="caution">
    <text evidence="2">The sequence shown here is derived from an EMBL/GenBank/DDBJ whole genome shotgun (WGS) entry which is preliminary data.</text>
</comment>
<feature type="transmembrane region" description="Helical" evidence="1">
    <location>
        <begin position="81"/>
        <end position="99"/>
    </location>
</feature>
<keyword evidence="1" id="KW-1133">Transmembrane helix</keyword>
<feature type="transmembrane region" description="Helical" evidence="1">
    <location>
        <begin position="111"/>
        <end position="129"/>
    </location>
</feature>
<keyword evidence="1" id="KW-0812">Transmembrane</keyword>
<dbReference type="Proteomes" id="UP000281028">
    <property type="component" value="Unassembled WGS sequence"/>
</dbReference>
<organism evidence="2 3">
    <name type="scientific">Chitinophaga solisilvae</name>
    <dbReference type="NCBI Taxonomy" id="1233460"/>
    <lineage>
        <taxon>Bacteria</taxon>
        <taxon>Pseudomonadati</taxon>
        <taxon>Bacteroidota</taxon>
        <taxon>Chitinophagia</taxon>
        <taxon>Chitinophagales</taxon>
        <taxon>Chitinophagaceae</taxon>
        <taxon>Chitinophaga</taxon>
    </lineage>
</organism>
<gene>
    <name evidence="2" type="ORF">ECE50_001855</name>
</gene>
<reference evidence="2" key="1">
    <citation type="submission" date="2020-05" db="EMBL/GenBank/DDBJ databases">
        <title>Chitinophaga laudate sp. nov., isolated from a tropical peat swamp.</title>
        <authorList>
            <person name="Goh C.B.S."/>
            <person name="Lee M.S."/>
            <person name="Parimannan S."/>
            <person name="Pasbakhsh P."/>
            <person name="Yule C.M."/>
            <person name="Rajandas H."/>
            <person name="Loke S."/>
            <person name="Croft L."/>
            <person name="Tan J.B.L."/>
        </authorList>
    </citation>
    <scope>NUCLEOTIDE SEQUENCE</scope>
    <source>
        <strain evidence="2">Mgbs1</strain>
    </source>
</reference>
<name>A0A9Q5D5X2_9BACT</name>
<accession>A0A9Q5D5X2</accession>
<feature type="transmembrane region" description="Helical" evidence="1">
    <location>
        <begin position="50"/>
        <end position="69"/>
    </location>
</feature>
<dbReference type="OrthoDB" id="2868029at2"/>
<keyword evidence="3" id="KW-1185">Reference proteome</keyword>
<sequence length="136" mass="15345">MNRTTFPHTAVKVMLILLAAIILFHIAVTVKLIPYDIVWGGRITSNEQLLTAEVISITINLLLIAILLLKADYIRHTLPQRWLNITLWAYVVLFALNTAGNLMAENQLEKIMFTPVTLLFVILLIRIAVATPEKRG</sequence>
<proteinExistence type="predicted"/>
<dbReference type="AlphaFoldDB" id="A0A9Q5D5X2"/>
<protein>
    <submittedName>
        <fullName evidence="2">Uncharacterized protein</fullName>
    </submittedName>
</protein>
<evidence type="ECO:0000313" key="3">
    <source>
        <dbReference type="Proteomes" id="UP000281028"/>
    </source>
</evidence>
<keyword evidence="1" id="KW-0472">Membrane</keyword>
<feature type="transmembrane region" description="Helical" evidence="1">
    <location>
        <begin position="12"/>
        <end position="30"/>
    </location>
</feature>
<evidence type="ECO:0000256" key="1">
    <source>
        <dbReference type="SAM" id="Phobius"/>
    </source>
</evidence>